<dbReference type="InterPro" id="IPR037185">
    <property type="entry name" value="EmrE-like"/>
</dbReference>
<evidence type="ECO:0000256" key="5">
    <source>
        <dbReference type="ARBA" id="ARBA00023136"/>
    </source>
</evidence>
<feature type="transmembrane region" description="Helical" evidence="7">
    <location>
        <begin position="179"/>
        <end position="198"/>
    </location>
</feature>
<dbReference type="RefSeq" id="WP_344283052.1">
    <property type="nucleotide sequence ID" value="NZ_BAAAMR010000153.1"/>
</dbReference>
<keyword evidence="4 7" id="KW-1133">Transmembrane helix</keyword>
<feature type="transmembrane region" description="Helical" evidence="7">
    <location>
        <begin position="243"/>
        <end position="260"/>
    </location>
</feature>
<evidence type="ECO:0000256" key="4">
    <source>
        <dbReference type="ARBA" id="ARBA00022989"/>
    </source>
</evidence>
<feature type="domain" description="EamA" evidence="8">
    <location>
        <begin position="150"/>
        <end position="282"/>
    </location>
</feature>
<evidence type="ECO:0000256" key="7">
    <source>
        <dbReference type="SAM" id="Phobius"/>
    </source>
</evidence>
<dbReference type="Pfam" id="PF00892">
    <property type="entry name" value="EamA"/>
    <property type="match status" value="2"/>
</dbReference>
<dbReference type="InterPro" id="IPR050638">
    <property type="entry name" value="AA-Vitamin_Transporters"/>
</dbReference>
<gene>
    <name evidence="9" type="ORF">GCM10009727_89480</name>
</gene>
<comment type="subcellular location">
    <subcellularLocation>
        <location evidence="1">Membrane</location>
        <topology evidence="1">Multi-pass membrane protein</topology>
    </subcellularLocation>
</comment>
<dbReference type="EMBL" id="BAAAMR010000153">
    <property type="protein sequence ID" value="GAA2168214.1"/>
    <property type="molecule type" value="Genomic_DNA"/>
</dbReference>
<name>A0ABN3AGX2_9ACTN</name>
<dbReference type="PANTHER" id="PTHR32322:SF2">
    <property type="entry name" value="EAMA DOMAIN-CONTAINING PROTEIN"/>
    <property type="match status" value="1"/>
</dbReference>
<dbReference type="InterPro" id="IPR000620">
    <property type="entry name" value="EamA_dom"/>
</dbReference>
<feature type="transmembrane region" description="Helical" evidence="7">
    <location>
        <begin position="96"/>
        <end position="115"/>
    </location>
</feature>
<evidence type="ECO:0000313" key="10">
    <source>
        <dbReference type="Proteomes" id="UP001501020"/>
    </source>
</evidence>
<feature type="compositionally biased region" description="Basic and acidic residues" evidence="6">
    <location>
        <begin position="295"/>
        <end position="306"/>
    </location>
</feature>
<keyword evidence="5 7" id="KW-0472">Membrane</keyword>
<feature type="domain" description="EamA" evidence="8">
    <location>
        <begin position="9"/>
        <end position="138"/>
    </location>
</feature>
<feature type="transmembrane region" description="Helical" evidence="7">
    <location>
        <begin position="124"/>
        <end position="142"/>
    </location>
</feature>
<feature type="transmembrane region" description="Helical" evidence="7">
    <location>
        <begin position="210"/>
        <end position="231"/>
    </location>
</feature>
<dbReference type="PANTHER" id="PTHR32322">
    <property type="entry name" value="INNER MEMBRANE TRANSPORTER"/>
    <property type="match status" value="1"/>
</dbReference>
<organism evidence="9 10">
    <name type="scientific">Actinomadura napierensis</name>
    <dbReference type="NCBI Taxonomy" id="267854"/>
    <lineage>
        <taxon>Bacteria</taxon>
        <taxon>Bacillati</taxon>
        <taxon>Actinomycetota</taxon>
        <taxon>Actinomycetes</taxon>
        <taxon>Streptosporangiales</taxon>
        <taxon>Thermomonosporaceae</taxon>
        <taxon>Actinomadura</taxon>
    </lineage>
</organism>
<protein>
    <submittedName>
        <fullName evidence="9">DMT family transporter</fullName>
    </submittedName>
</protein>
<feature type="region of interest" description="Disordered" evidence="6">
    <location>
        <begin position="290"/>
        <end position="339"/>
    </location>
</feature>
<evidence type="ECO:0000313" key="9">
    <source>
        <dbReference type="EMBL" id="GAA2168214.1"/>
    </source>
</evidence>
<feature type="transmembrane region" description="Helical" evidence="7">
    <location>
        <begin position="266"/>
        <end position="283"/>
    </location>
</feature>
<accession>A0ABN3AGX2</accession>
<evidence type="ECO:0000256" key="6">
    <source>
        <dbReference type="SAM" id="MobiDB-lite"/>
    </source>
</evidence>
<comment type="similarity">
    <text evidence="2">Belongs to the EamA transporter family.</text>
</comment>
<dbReference type="SUPFAM" id="SSF103481">
    <property type="entry name" value="Multidrug resistance efflux transporter EmrE"/>
    <property type="match status" value="2"/>
</dbReference>
<reference evidence="9 10" key="1">
    <citation type="journal article" date="2019" name="Int. J. Syst. Evol. Microbiol.">
        <title>The Global Catalogue of Microorganisms (GCM) 10K type strain sequencing project: providing services to taxonomists for standard genome sequencing and annotation.</title>
        <authorList>
            <consortium name="The Broad Institute Genomics Platform"/>
            <consortium name="The Broad Institute Genome Sequencing Center for Infectious Disease"/>
            <person name="Wu L."/>
            <person name="Ma J."/>
        </authorList>
    </citation>
    <scope>NUCLEOTIDE SEQUENCE [LARGE SCALE GENOMIC DNA]</scope>
    <source>
        <strain evidence="9 10">JCM 13850</strain>
    </source>
</reference>
<feature type="transmembrane region" description="Helical" evidence="7">
    <location>
        <begin position="67"/>
        <end position="84"/>
    </location>
</feature>
<feature type="transmembrane region" description="Helical" evidence="7">
    <location>
        <begin position="148"/>
        <end position="167"/>
    </location>
</feature>
<evidence type="ECO:0000259" key="8">
    <source>
        <dbReference type="Pfam" id="PF00892"/>
    </source>
</evidence>
<keyword evidence="3 7" id="KW-0812">Transmembrane</keyword>
<dbReference type="Proteomes" id="UP001501020">
    <property type="component" value="Unassembled WGS sequence"/>
</dbReference>
<comment type="caution">
    <text evidence="9">The sequence shown here is derived from an EMBL/GenBank/DDBJ whole genome shotgun (WGS) entry which is preliminary data.</text>
</comment>
<feature type="transmembrane region" description="Helical" evidence="7">
    <location>
        <begin position="38"/>
        <end position="55"/>
    </location>
</feature>
<evidence type="ECO:0000256" key="2">
    <source>
        <dbReference type="ARBA" id="ARBA00007362"/>
    </source>
</evidence>
<evidence type="ECO:0000256" key="1">
    <source>
        <dbReference type="ARBA" id="ARBA00004141"/>
    </source>
</evidence>
<keyword evidence="10" id="KW-1185">Reference proteome</keyword>
<sequence length="339" mass="35226">MHPRRSDHLLGAAFVVMWSSGFVGAALGTRDAPASTLLAWRFIIAMPPLVAWLGWRRRRISPRDLALHLLIGILGQGGYLYGVFLAAEHGVAEGTISLITALQPLVAVMLAVPVLGEPIGRRQLGGFLGGLAGVALVVGGDLDGGAPGWAYALPFASMLSLVAATLIERRARPAAALPEALAVQAGVSTMLFSGIAGVNGSLAPPLEPRFWTAIGILVLLAMFGGYGLYWVNVQRTGVAHISALLYLTPPTTMLLGYAMFGSTLPPLSLLGILICAVAVTVALRTPARSGAQADLARKPPDPREAASGESLIAAPSAATPPDRRPRSAASYRCAPPNQG</sequence>
<evidence type="ECO:0000256" key="3">
    <source>
        <dbReference type="ARBA" id="ARBA00022692"/>
    </source>
</evidence>
<proteinExistence type="inferred from homology"/>